<proteinExistence type="predicted"/>
<dbReference type="RefSeq" id="YP_009602493.1">
    <property type="nucleotide sequence ID" value="NC_041938.1"/>
</dbReference>
<dbReference type="EMBL" id="KU160640">
    <property type="protein sequence ID" value="ALY08594.1"/>
    <property type="molecule type" value="Genomic_DNA"/>
</dbReference>
<evidence type="ECO:0000313" key="1">
    <source>
        <dbReference type="EMBL" id="ALY08594.1"/>
    </source>
</evidence>
<dbReference type="KEGG" id="vg:40078353"/>
<dbReference type="GeneID" id="40078353"/>
<name>A0A0U4JWT9_9CAUD</name>
<keyword evidence="2" id="KW-1185">Reference proteome</keyword>
<sequence length="76" mass="8494">MKRYAIAASRWAYAGWCGKQGIKQDHAVYVTRAETLAGLQLHPDQFIWVPGWEANSFKDRIVAAYNAATAIKRIAA</sequence>
<evidence type="ECO:0000313" key="2">
    <source>
        <dbReference type="Proteomes" id="UP000223093"/>
    </source>
</evidence>
<dbReference type="Proteomes" id="UP000223093">
    <property type="component" value="Segment"/>
</dbReference>
<reference evidence="1" key="1">
    <citation type="submission" date="2017-04" db="EMBL/GenBank/DDBJ databases">
        <authorList>
            <person name="Schneider V.M."/>
            <person name="Garlena R.A."/>
            <person name="Russell D.A."/>
            <person name="Pope W.H."/>
            <person name="Jacobs-Sera D."/>
            <person name="Hatfull G.F."/>
        </authorList>
    </citation>
    <scope>NUCLEOTIDE SEQUENCE [LARGE SCALE GENOMIC DNA]</scope>
</reference>
<dbReference type="OrthoDB" id="34198at10239"/>
<gene>
    <name evidence="1" type="primary">59</name>
    <name evidence="1" type="ORF">BENNIE_59</name>
</gene>
<organism evidence="1 2">
    <name type="scientific">Arthrobacter phage Bennie</name>
    <dbReference type="NCBI Taxonomy" id="1772293"/>
    <lineage>
        <taxon>Viruses</taxon>
        <taxon>Duplodnaviria</taxon>
        <taxon>Heunggongvirae</taxon>
        <taxon>Uroviricota</taxon>
        <taxon>Caudoviricetes</taxon>
        <taxon>Korravirus</taxon>
        <taxon>Korravirus bennie</taxon>
    </lineage>
</organism>
<protein>
    <submittedName>
        <fullName evidence="1">Uncharacterized protein</fullName>
    </submittedName>
</protein>
<accession>A0A0U4JWT9</accession>